<dbReference type="InterPro" id="IPR042099">
    <property type="entry name" value="ANL_N_sf"/>
</dbReference>
<feature type="region of interest" description="C-terminal hotdog fold" evidence="6">
    <location>
        <begin position="1716"/>
        <end position="1862"/>
    </location>
</feature>
<dbReference type="GO" id="GO:0031177">
    <property type="term" value="F:phosphopantetheine binding"/>
    <property type="evidence" value="ECO:0007669"/>
    <property type="project" value="InterPro"/>
</dbReference>
<keyword evidence="4" id="KW-0808">Transferase</keyword>
<dbReference type="SUPFAM" id="SSF53901">
    <property type="entry name" value="Thiolase-like"/>
    <property type="match status" value="1"/>
</dbReference>
<dbReference type="Pfam" id="PF08659">
    <property type="entry name" value="KR"/>
    <property type="match status" value="1"/>
</dbReference>
<keyword evidence="2" id="KW-0596">Phosphopantetheine</keyword>
<dbReference type="SMART" id="SM00827">
    <property type="entry name" value="PKS_AT"/>
    <property type="match status" value="1"/>
</dbReference>
<feature type="domain" description="Carrier" evidence="7">
    <location>
        <begin position="592"/>
        <end position="668"/>
    </location>
</feature>
<dbReference type="GO" id="GO:0004315">
    <property type="term" value="F:3-oxoacyl-[acyl-carrier-protein] synthase activity"/>
    <property type="evidence" value="ECO:0007669"/>
    <property type="project" value="InterPro"/>
</dbReference>
<gene>
    <name evidence="10" type="ORF">BDQ12DRAFT_683838</name>
</gene>
<dbReference type="Gene3D" id="3.40.366.10">
    <property type="entry name" value="Malonyl-Coenzyme A Acyl Carrier Protein, domain 2"/>
    <property type="match status" value="1"/>
</dbReference>
<dbReference type="Pfam" id="PF00698">
    <property type="entry name" value="Acyl_transf_1"/>
    <property type="match status" value="1"/>
</dbReference>
<dbReference type="EMBL" id="ML213603">
    <property type="protein sequence ID" value="TFK38562.1"/>
    <property type="molecule type" value="Genomic_DNA"/>
</dbReference>
<dbReference type="SUPFAM" id="SSF47336">
    <property type="entry name" value="ACP-like"/>
    <property type="match status" value="2"/>
</dbReference>
<dbReference type="PROSITE" id="PS00606">
    <property type="entry name" value="KS3_1"/>
    <property type="match status" value="1"/>
</dbReference>
<keyword evidence="3" id="KW-0597">Phosphoprotein</keyword>
<dbReference type="PROSITE" id="PS52004">
    <property type="entry name" value="KS3_2"/>
    <property type="match status" value="1"/>
</dbReference>
<dbReference type="InterPro" id="IPR049551">
    <property type="entry name" value="PKS_DH_C"/>
</dbReference>
<evidence type="ECO:0000259" key="8">
    <source>
        <dbReference type="PROSITE" id="PS52004"/>
    </source>
</evidence>
<dbReference type="InterPro" id="IPR057326">
    <property type="entry name" value="KR_dom"/>
</dbReference>
<evidence type="ECO:0000256" key="5">
    <source>
        <dbReference type="ARBA" id="ARBA00023026"/>
    </source>
</evidence>
<dbReference type="InterPro" id="IPR020806">
    <property type="entry name" value="PKS_PP-bd"/>
</dbReference>
<comment type="pathway">
    <text evidence="1">Secondary metabolite biosynthesis.</text>
</comment>
<dbReference type="SUPFAM" id="SSF56801">
    <property type="entry name" value="Acetyl-CoA synthetase-like"/>
    <property type="match status" value="1"/>
</dbReference>
<sequence length="2471" mass="271083">MASAQTLLDVFIHNSRHPDSIEYDIVECADERWTYGELDTISTGLAIELHAKYGLRPVVAIIAENHPYTLATIFAVWKLCGVVAPLDYHAPSELLKQMLLNIEPACVVVLSTDTAIQDLVKSLSIPCAAFSPVESTITSLMQRFVDLSPELSPSYPLPTKDDLALYIHTSSASSIATLKCVPLMHGSILAGSRSRVAWWRKTWPNEDFERLRVLGWSPWSHIIAHSHDLGAATLLTGGCYIFALTPSSYATVAANAHAPRSSVAARDLDISGQLLDAAKKRKPTIFTGVPWVLEGFMARWKSEKDSGLRKKIGDVMRLFKIFGSGGAGTSAECLQWAKEIGLRLVLDMGMTELGGPIFHARADESGGWRIEDRLLYDSELILDGSEEETGVFEGELHIRSSIIGKGYLKHDSSAFSIDSEGKVTFRTGDIYERTVEHKLIWKGRREDFIHMSSGESLDPRIIEGILNQNPAIAHCCIVGNNFLKGPSQVVCAIIEPSAQSPDSLLADITRAIASVNRTLAPPLRIAWSRVLILSEGQHVPYTRKGAIFRKKLEDLFGSHLSALLSSSESAEGDTATKRAYLPPRIPSQLTEEEVGDAVIRIIAEAIGIPFDVIEMKSQSTFAELGMDSTMAVNIVNRLNRRFGLSLPLNTCHTHVDLIALRSALCSELGISGPGEPLPTSHPMRMLSSNYIGGEVVIVGQALRLPQGIDTPELYWEALLNQRTDIMTSVPVNRWDHKSFYRPANSTIPAQPCDITFEKAGFIDLEHFDHAFFGISSAEAFSISPTVRLTLETSFEAFENANIPISNVKGTDMGVFVAAGLDEGYNQLLFLDKGYGAYTRFYGTGIANSTACGRLSYLLDVHGPSVTVDTACSAGMVAFDQAVKYLQSGEGEAALVCGVNTHTWPGTFGFLSAQKMTSINSRCATFTNEADGYVPCEGSAAMILKTKRAAIHDGDIILASVKATDVKHDGRSQGLVAPNIKAQIAMQRSLLEKASLKPNDIDLVETHGTATILGDLIEIQGINEVFQSSHTSTQPLLVGAAKTCIGHTEIASGLFGVMKTLSSFTNALVPGLVHLTDGNLNPSIDLDVVPLYIPHATVELPRRNSLTPFRAVVLANGFAGTNAGTILEEYLPHSNSSGALSPQILRFSSIFVVSAKTGSALLDYLERYLDFCRNSPADLHSICYTSCIGREHYRHRFACVVSSKEELIIRLEERISSHKAQKYNTSNTRILFAFPGQGSQYEGMARDLYNNYSGFRTILVEAATKATALVGYAVLPLLVEVSADSQLIDRSEVAQVCIFIYQHSICKWLATLGIEPHGVMGHSLGEIAAAVTAGALTFEVALQFIVTRAHLFRPTPDNPGGMVAVLASEKIILSYIQRLGFMDRLAIAVYNGKDSLVISGELDAVKSFAASLKQEDVKVSILNVDQGFHSSCIDYALPKLNTWLQSHTLELQCPRIPYFSPTLGQQMGRYESLNAEYWVGHARNPVKFAQTASLVAETDTFDIILDVGPQPTIWTSLQSSTFSQKTTLATTRKKGEDQDFALLMTIAALFQGGATPNFMSLFSQRTQKYSKTSIPMYPYKRQLHYPTFIPSRNRIPTTAPNKCKSLSPAQVYPFLANQALCDLLKDHRIEGHQIVPGAALVDFVAHLDSLKAVEAIHFHQPLVLDNPDPSISAEIDNTRNFIVLRGGSEGGKVCSGSFSLHNTSNTVQRPVSQGPPNRILNHEEIYESFNNVHFGPLFRNIQEVSIWKDRADATIYVENSGNTSHDRTRKLDACLHMFGAIAQKEVPQLAELEGAFLPASLNDFYINAQDLPCSFICRYHLPLDVERNFHVISAAFDVLSHTGEILISCRRYSVAWIPSGVAIQEASSLNSPTRWMYTQWNEKVLSGDGNEFTMSKPLKELLYVGIGSQTRLLKLTDYARTIHLEIPDTPVKVFQCQEHSIGSQRSRCFAIDRFDGLLDVIEGSDVTVILDVTTVKVNPGSQIFSWLCKNILSLMKYLISSKIRIINFLAISSLSAPVHLHDTERASDIYDSENDSLHFGAVVQGMLRVFRRETGLDNIVWGIDLPNVNTVLDSDIQKLLKTELIARQAGVFKDTLVAYRQKRSDKSLLRLVPTLQYMGHKKISKVSGTTIIVGMGSIGVALAVTLVSAGTNVIFLGRRPGNDIVVMDDLARLKKFTVERSICAYVQADVADVVSLLDAVISIQSRHGPIESIIHTAAIVNDSSINNVTESAFEEVLRPKILGAWNLHIISEELSLPLKSFVLLSSISVPLGNPGQVAYVAGNAFMDSLAAYRHGRGLPTTSLQLGAWESKLIENLDLSNGLVFPMRHKEGIPLILEAMSVPVPVQLIAHWDTDKLSSIPVFAQDPFFAGVLSLSKTNGSTKKIMKTDVIQTIEKILRTVLELHPTEQLDTRESLTSCGLDSISFAQIRGRILKELEVEVPMMFLSDSFSIKDMIDNIVQSFVDGGISPDRE</sequence>
<evidence type="ECO:0000256" key="3">
    <source>
        <dbReference type="ARBA" id="ARBA00022553"/>
    </source>
</evidence>
<evidence type="ECO:0000256" key="1">
    <source>
        <dbReference type="ARBA" id="ARBA00005179"/>
    </source>
</evidence>
<feature type="domain" description="Carrier" evidence="7">
    <location>
        <begin position="2386"/>
        <end position="2461"/>
    </location>
</feature>
<dbReference type="Pfam" id="PF00550">
    <property type="entry name" value="PP-binding"/>
    <property type="match status" value="2"/>
</dbReference>
<feature type="domain" description="PKS/mFAS DH" evidence="9">
    <location>
        <begin position="1594"/>
        <end position="1862"/>
    </location>
</feature>
<evidence type="ECO:0000259" key="9">
    <source>
        <dbReference type="PROSITE" id="PS52019"/>
    </source>
</evidence>
<dbReference type="InterPro" id="IPR014043">
    <property type="entry name" value="Acyl_transferase_dom"/>
</dbReference>
<dbReference type="Pfam" id="PF14765">
    <property type="entry name" value="PS-DH"/>
    <property type="match status" value="1"/>
</dbReference>
<reference evidence="10 11" key="1">
    <citation type="journal article" date="2019" name="Nat. Ecol. Evol.">
        <title>Megaphylogeny resolves global patterns of mushroom evolution.</title>
        <authorList>
            <person name="Varga T."/>
            <person name="Krizsan K."/>
            <person name="Foldi C."/>
            <person name="Dima B."/>
            <person name="Sanchez-Garcia M."/>
            <person name="Sanchez-Ramirez S."/>
            <person name="Szollosi G.J."/>
            <person name="Szarkandi J.G."/>
            <person name="Papp V."/>
            <person name="Albert L."/>
            <person name="Andreopoulos W."/>
            <person name="Angelini C."/>
            <person name="Antonin V."/>
            <person name="Barry K.W."/>
            <person name="Bougher N.L."/>
            <person name="Buchanan P."/>
            <person name="Buyck B."/>
            <person name="Bense V."/>
            <person name="Catcheside P."/>
            <person name="Chovatia M."/>
            <person name="Cooper J."/>
            <person name="Damon W."/>
            <person name="Desjardin D."/>
            <person name="Finy P."/>
            <person name="Geml J."/>
            <person name="Haridas S."/>
            <person name="Hughes K."/>
            <person name="Justo A."/>
            <person name="Karasinski D."/>
            <person name="Kautmanova I."/>
            <person name="Kiss B."/>
            <person name="Kocsube S."/>
            <person name="Kotiranta H."/>
            <person name="LaButti K.M."/>
            <person name="Lechner B.E."/>
            <person name="Liimatainen K."/>
            <person name="Lipzen A."/>
            <person name="Lukacs Z."/>
            <person name="Mihaltcheva S."/>
            <person name="Morgado L.N."/>
            <person name="Niskanen T."/>
            <person name="Noordeloos M.E."/>
            <person name="Ohm R.A."/>
            <person name="Ortiz-Santana B."/>
            <person name="Ovrebo C."/>
            <person name="Racz N."/>
            <person name="Riley R."/>
            <person name="Savchenko A."/>
            <person name="Shiryaev A."/>
            <person name="Soop K."/>
            <person name="Spirin V."/>
            <person name="Szebenyi C."/>
            <person name="Tomsovsky M."/>
            <person name="Tulloss R.E."/>
            <person name="Uehling J."/>
            <person name="Grigoriev I.V."/>
            <person name="Vagvolgyi C."/>
            <person name="Papp T."/>
            <person name="Martin F.M."/>
            <person name="Miettinen O."/>
            <person name="Hibbett D.S."/>
            <person name="Nagy L.G."/>
        </authorList>
    </citation>
    <scope>NUCLEOTIDE SEQUENCE [LARGE SCALE GENOMIC DNA]</scope>
    <source>
        <strain evidence="10 11">CBS 166.37</strain>
    </source>
</reference>
<dbReference type="InterPro" id="IPR016039">
    <property type="entry name" value="Thiolase-like"/>
</dbReference>
<dbReference type="InterPro" id="IPR016035">
    <property type="entry name" value="Acyl_Trfase/lysoPLipase"/>
</dbReference>
<dbReference type="Gene3D" id="3.40.47.10">
    <property type="match status" value="1"/>
</dbReference>
<evidence type="ECO:0008006" key="12">
    <source>
        <dbReference type="Google" id="ProtNLM"/>
    </source>
</evidence>
<evidence type="ECO:0000313" key="10">
    <source>
        <dbReference type="EMBL" id="TFK38562.1"/>
    </source>
</evidence>
<dbReference type="SMART" id="SM00825">
    <property type="entry name" value="PKS_KS"/>
    <property type="match status" value="1"/>
</dbReference>
<evidence type="ECO:0000256" key="4">
    <source>
        <dbReference type="ARBA" id="ARBA00022679"/>
    </source>
</evidence>
<dbReference type="PANTHER" id="PTHR43775:SF37">
    <property type="entry name" value="SI:DKEY-61P9.11"/>
    <property type="match status" value="1"/>
</dbReference>
<dbReference type="GO" id="GO:0044550">
    <property type="term" value="P:secondary metabolite biosynthetic process"/>
    <property type="evidence" value="ECO:0007669"/>
    <property type="project" value="UniProtKB-ARBA"/>
</dbReference>
<dbReference type="InterPro" id="IPR018201">
    <property type="entry name" value="Ketoacyl_synth_AS"/>
</dbReference>
<dbReference type="OrthoDB" id="5334845at2759"/>
<feature type="active site" description="Proton donor; for dehydratase activity" evidence="6">
    <location>
        <position position="1771"/>
    </location>
</feature>
<dbReference type="Gene3D" id="3.10.129.110">
    <property type="entry name" value="Polyketide synthase dehydratase"/>
    <property type="match status" value="1"/>
</dbReference>
<feature type="active site" description="Proton acceptor; for dehydratase activity" evidence="6">
    <location>
        <position position="1626"/>
    </location>
</feature>
<evidence type="ECO:0000313" key="11">
    <source>
        <dbReference type="Proteomes" id="UP000308652"/>
    </source>
</evidence>
<dbReference type="GO" id="GO:0006633">
    <property type="term" value="P:fatty acid biosynthetic process"/>
    <property type="evidence" value="ECO:0007669"/>
    <property type="project" value="InterPro"/>
</dbReference>
<proteinExistence type="predicted"/>
<dbReference type="InterPro" id="IPR001227">
    <property type="entry name" value="Ac_transferase_dom_sf"/>
</dbReference>
<dbReference type="SUPFAM" id="SSF52151">
    <property type="entry name" value="FabD/lysophospholipase-like"/>
    <property type="match status" value="1"/>
</dbReference>
<dbReference type="InterPro" id="IPR009081">
    <property type="entry name" value="PP-bd_ACP"/>
</dbReference>
<dbReference type="Gene3D" id="1.10.1200.10">
    <property type="entry name" value="ACP-like"/>
    <property type="match status" value="2"/>
</dbReference>
<dbReference type="InterPro" id="IPR036736">
    <property type="entry name" value="ACP-like_sf"/>
</dbReference>
<dbReference type="SMART" id="SM01294">
    <property type="entry name" value="PKS_PP_betabranch"/>
    <property type="match status" value="1"/>
</dbReference>
<dbReference type="GO" id="GO:0004312">
    <property type="term" value="F:fatty acid synthase activity"/>
    <property type="evidence" value="ECO:0007669"/>
    <property type="project" value="TreeGrafter"/>
</dbReference>
<dbReference type="InterPro" id="IPR050091">
    <property type="entry name" value="PKS_NRPS_Biosynth_Enz"/>
</dbReference>
<dbReference type="InterPro" id="IPR016036">
    <property type="entry name" value="Malonyl_transacylase_ACP-bd"/>
</dbReference>
<dbReference type="PROSITE" id="PS50075">
    <property type="entry name" value="CARRIER"/>
    <property type="match status" value="2"/>
</dbReference>
<evidence type="ECO:0000256" key="6">
    <source>
        <dbReference type="PROSITE-ProRule" id="PRU01363"/>
    </source>
</evidence>
<dbReference type="PANTHER" id="PTHR43775">
    <property type="entry name" value="FATTY ACID SYNTHASE"/>
    <property type="match status" value="1"/>
</dbReference>
<feature type="region of interest" description="N-terminal hotdog fold" evidence="6">
    <location>
        <begin position="1594"/>
        <end position="1704"/>
    </location>
</feature>
<dbReference type="InterPro" id="IPR014031">
    <property type="entry name" value="Ketoacyl_synth_C"/>
</dbReference>
<dbReference type="SUPFAM" id="SSF51735">
    <property type="entry name" value="NAD(P)-binding Rossmann-fold domains"/>
    <property type="match status" value="1"/>
</dbReference>
<dbReference type="Gene3D" id="3.30.70.3290">
    <property type="match status" value="1"/>
</dbReference>
<dbReference type="InterPro" id="IPR036291">
    <property type="entry name" value="NAD(P)-bd_dom_sf"/>
</dbReference>
<evidence type="ECO:0000256" key="2">
    <source>
        <dbReference type="ARBA" id="ARBA00022450"/>
    </source>
</evidence>
<evidence type="ECO:0000259" key="7">
    <source>
        <dbReference type="PROSITE" id="PS50075"/>
    </source>
</evidence>
<dbReference type="Gene3D" id="3.40.50.720">
    <property type="entry name" value="NAD(P)-binding Rossmann-like Domain"/>
    <property type="match status" value="1"/>
</dbReference>
<dbReference type="InterPro" id="IPR042104">
    <property type="entry name" value="PKS_dehydratase_sf"/>
</dbReference>
<dbReference type="InterPro" id="IPR049900">
    <property type="entry name" value="PKS_mFAS_DH"/>
</dbReference>
<feature type="domain" description="Ketosynthase family 3 (KS3)" evidence="8">
    <location>
        <begin position="692"/>
        <end position="1128"/>
    </location>
</feature>
<dbReference type="PROSITE" id="PS00012">
    <property type="entry name" value="PHOSPHOPANTETHEINE"/>
    <property type="match status" value="2"/>
</dbReference>
<dbReference type="Pfam" id="PF02801">
    <property type="entry name" value="Ketoacyl-synt_C"/>
    <property type="match status" value="1"/>
</dbReference>
<dbReference type="PROSITE" id="PS52019">
    <property type="entry name" value="PKS_MFAS_DH"/>
    <property type="match status" value="1"/>
</dbReference>
<accession>A0A5C3M093</accession>
<protein>
    <recommendedName>
        <fullName evidence="12">Polyketide synthase</fullName>
    </recommendedName>
</protein>
<dbReference type="SMART" id="SM00822">
    <property type="entry name" value="PKS_KR"/>
    <property type="match status" value="1"/>
</dbReference>
<dbReference type="InterPro" id="IPR000873">
    <property type="entry name" value="AMP-dep_synth/lig_dom"/>
</dbReference>
<dbReference type="STRING" id="68775.A0A5C3M093"/>
<dbReference type="SMR" id="A0A5C3M093"/>
<dbReference type="Proteomes" id="UP000308652">
    <property type="component" value="Unassembled WGS sequence"/>
</dbReference>
<dbReference type="Gene3D" id="3.40.50.12780">
    <property type="entry name" value="N-terminal domain of ligase-like"/>
    <property type="match status" value="1"/>
</dbReference>
<dbReference type="Pfam" id="PF23562">
    <property type="entry name" value="AMP-binding_C_3"/>
    <property type="match status" value="1"/>
</dbReference>
<dbReference type="InterPro" id="IPR006162">
    <property type="entry name" value="Ppantetheine_attach_site"/>
</dbReference>
<dbReference type="SMART" id="SM00823">
    <property type="entry name" value="PKS_PP"/>
    <property type="match status" value="2"/>
</dbReference>
<dbReference type="Pfam" id="PF00109">
    <property type="entry name" value="ketoacyl-synt"/>
    <property type="match status" value="1"/>
</dbReference>
<dbReference type="Pfam" id="PF00501">
    <property type="entry name" value="AMP-binding"/>
    <property type="match status" value="1"/>
</dbReference>
<organism evidence="10 11">
    <name type="scientific">Crucibulum laeve</name>
    <dbReference type="NCBI Taxonomy" id="68775"/>
    <lineage>
        <taxon>Eukaryota</taxon>
        <taxon>Fungi</taxon>
        <taxon>Dikarya</taxon>
        <taxon>Basidiomycota</taxon>
        <taxon>Agaricomycotina</taxon>
        <taxon>Agaricomycetes</taxon>
        <taxon>Agaricomycetidae</taxon>
        <taxon>Agaricales</taxon>
        <taxon>Agaricineae</taxon>
        <taxon>Nidulariaceae</taxon>
        <taxon>Crucibulum</taxon>
    </lineage>
</organism>
<dbReference type="InterPro" id="IPR020841">
    <property type="entry name" value="PKS_Beta-ketoAc_synthase_dom"/>
</dbReference>
<keyword evidence="5" id="KW-0843">Virulence</keyword>
<dbReference type="CDD" id="cd00833">
    <property type="entry name" value="PKS"/>
    <property type="match status" value="1"/>
</dbReference>
<name>A0A5C3M093_9AGAR</name>
<dbReference type="InterPro" id="IPR014030">
    <property type="entry name" value="Ketoacyl_synth_N"/>
</dbReference>
<dbReference type="SUPFAM" id="SSF55048">
    <property type="entry name" value="Probable ACP-binding domain of malonyl-CoA ACP transacylase"/>
    <property type="match status" value="1"/>
</dbReference>
<keyword evidence="11" id="KW-1185">Reference proteome</keyword>
<dbReference type="Pfam" id="PF22621">
    <property type="entry name" value="CurL-like_PKS_C"/>
    <property type="match status" value="1"/>
</dbReference>
<dbReference type="InterPro" id="IPR013968">
    <property type="entry name" value="PKS_KR"/>
</dbReference>